<dbReference type="eggNOG" id="KOG0969">
    <property type="taxonomic scope" value="Eukaryota"/>
</dbReference>
<dbReference type="GO" id="GO:0043625">
    <property type="term" value="C:delta DNA polymerase complex"/>
    <property type="evidence" value="ECO:0007669"/>
    <property type="project" value="TreeGrafter"/>
</dbReference>
<reference evidence="3" key="1">
    <citation type="journal article" date="2015" name="Nat. Plants">
        <title>Genome expansion of Arabis alpina linked with retrotransposition and reduced symmetric DNA methylation.</title>
        <authorList>
            <person name="Willing E.M."/>
            <person name="Rawat V."/>
            <person name="Mandakova T."/>
            <person name="Maumus F."/>
            <person name="James G.V."/>
            <person name="Nordstroem K.J."/>
            <person name="Becker C."/>
            <person name="Warthmann N."/>
            <person name="Chica C."/>
            <person name="Szarzynska B."/>
            <person name="Zytnicki M."/>
            <person name="Albani M.C."/>
            <person name="Kiefer C."/>
            <person name="Bergonzi S."/>
            <person name="Castaings L."/>
            <person name="Mateos J.L."/>
            <person name="Berns M.C."/>
            <person name="Bujdoso N."/>
            <person name="Piofczyk T."/>
            <person name="de Lorenzo L."/>
            <person name="Barrero-Sicilia C."/>
            <person name="Mateos I."/>
            <person name="Piednoel M."/>
            <person name="Hagmann J."/>
            <person name="Chen-Min-Tao R."/>
            <person name="Iglesias-Fernandez R."/>
            <person name="Schuster S.C."/>
            <person name="Alonso-Blanco C."/>
            <person name="Roudier F."/>
            <person name="Carbonero P."/>
            <person name="Paz-Ares J."/>
            <person name="Davis S.J."/>
            <person name="Pecinka A."/>
            <person name="Quesneville H."/>
            <person name="Colot V."/>
            <person name="Lysak M.A."/>
            <person name="Weigel D."/>
            <person name="Coupland G."/>
            <person name="Schneeberger K."/>
        </authorList>
    </citation>
    <scope>NUCLEOTIDE SEQUENCE [LARGE SCALE GENOMIC DNA]</scope>
    <source>
        <strain evidence="3">cv. Pajares</strain>
    </source>
</reference>
<accession>A0A087H8H9</accession>
<dbReference type="InterPro" id="IPR012337">
    <property type="entry name" value="RNaseH-like_sf"/>
</dbReference>
<dbReference type="AlphaFoldDB" id="A0A087H8H9"/>
<feature type="region of interest" description="Disordered" evidence="1">
    <location>
        <begin position="1"/>
        <end position="26"/>
    </location>
</feature>
<dbReference type="Gramene" id="KFK38431">
    <property type="protein sequence ID" value="KFK38431"/>
    <property type="gene ID" value="AALP_AA3G112200"/>
</dbReference>
<dbReference type="GO" id="GO:0003887">
    <property type="term" value="F:DNA-directed DNA polymerase activity"/>
    <property type="evidence" value="ECO:0007669"/>
    <property type="project" value="TreeGrafter"/>
</dbReference>
<evidence type="ECO:0000313" key="2">
    <source>
        <dbReference type="EMBL" id="KFK38431.1"/>
    </source>
</evidence>
<dbReference type="Gene3D" id="2.40.50.730">
    <property type="match status" value="1"/>
</dbReference>
<dbReference type="PANTHER" id="PTHR10322">
    <property type="entry name" value="DNA POLYMERASE CATALYTIC SUBUNIT"/>
    <property type="match status" value="1"/>
</dbReference>
<protein>
    <recommendedName>
        <fullName evidence="4">DNA-directed DNA polymerase family B exonuclease domain-containing protein</fullName>
    </recommendedName>
</protein>
<dbReference type="InterPro" id="IPR050240">
    <property type="entry name" value="DNA_pol_type-B"/>
</dbReference>
<name>A0A087H8H9_ARAAL</name>
<dbReference type="GO" id="GO:0006287">
    <property type="term" value="P:base-excision repair, gap-filling"/>
    <property type="evidence" value="ECO:0007669"/>
    <property type="project" value="TreeGrafter"/>
</dbReference>
<keyword evidence="3" id="KW-1185">Reference proteome</keyword>
<dbReference type="OrthoDB" id="2414538at2759"/>
<evidence type="ECO:0000313" key="3">
    <source>
        <dbReference type="Proteomes" id="UP000029120"/>
    </source>
</evidence>
<organism evidence="2 3">
    <name type="scientific">Arabis alpina</name>
    <name type="common">Alpine rock-cress</name>
    <dbReference type="NCBI Taxonomy" id="50452"/>
    <lineage>
        <taxon>Eukaryota</taxon>
        <taxon>Viridiplantae</taxon>
        <taxon>Streptophyta</taxon>
        <taxon>Embryophyta</taxon>
        <taxon>Tracheophyta</taxon>
        <taxon>Spermatophyta</taxon>
        <taxon>Magnoliopsida</taxon>
        <taxon>eudicotyledons</taxon>
        <taxon>Gunneridae</taxon>
        <taxon>Pentapetalae</taxon>
        <taxon>rosids</taxon>
        <taxon>malvids</taxon>
        <taxon>Brassicales</taxon>
        <taxon>Brassicaceae</taxon>
        <taxon>Arabideae</taxon>
        <taxon>Arabis</taxon>
    </lineage>
</organism>
<gene>
    <name evidence="2" type="ordered locus">AALP_Aa3g112200</name>
</gene>
<dbReference type="EMBL" id="CM002871">
    <property type="protein sequence ID" value="KFK38431.1"/>
    <property type="molecule type" value="Genomic_DNA"/>
</dbReference>
<proteinExistence type="predicted"/>
<dbReference type="Proteomes" id="UP000029120">
    <property type="component" value="Chromosome 3"/>
</dbReference>
<dbReference type="PANTHER" id="PTHR10322:SF23">
    <property type="entry name" value="DNA POLYMERASE DELTA CATALYTIC SUBUNIT"/>
    <property type="match status" value="1"/>
</dbReference>
<dbReference type="GO" id="GO:0045004">
    <property type="term" value="P:DNA replication proofreading"/>
    <property type="evidence" value="ECO:0007669"/>
    <property type="project" value="TreeGrafter"/>
</dbReference>
<evidence type="ECO:0008006" key="4">
    <source>
        <dbReference type="Google" id="ProtNLM"/>
    </source>
</evidence>
<dbReference type="SUPFAM" id="SSF53098">
    <property type="entry name" value="Ribonuclease H-like"/>
    <property type="match status" value="1"/>
</dbReference>
<sequence length="223" mass="25221">MNKEGNSKKPPSTSCNFPAEKHQVTGNHTPSPVYLVDDVLIDETLRVEESLRFSKWTRPKLSHDYLSQSKSIIFQQLEIDYVNGESPSLQAPIIRIFGVTKEGHSVCCLVHGFEPYLYIACPPGIGPDNVYRLHQFLESLSLVSLRNWIPISKERPRRAIRAFISAFTMVRATVLKVGDLSGEELEFAPRSDVPCPKFTQLIYKDSFLQYAVPVSCSFWNALS</sequence>
<dbReference type="GO" id="GO:0008296">
    <property type="term" value="F:3'-5'-DNA exonuclease activity"/>
    <property type="evidence" value="ECO:0007669"/>
    <property type="project" value="TreeGrafter"/>
</dbReference>
<dbReference type="GO" id="GO:0006297">
    <property type="term" value="P:nucleotide-excision repair, DNA gap filling"/>
    <property type="evidence" value="ECO:0007669"/>
    <property type="project" value="TreeGrafter"/>
</dbReference>
<evidence type="ECO:0000256" key="1">
    <source>
        <dbReference type="SAM" id="MobiDB-lite"/>
    </source>
</evidence>